<keyword evidence="1" id="KW-0812">Transmembrane</keyword>
<feature type="transmembrane region" description="Helical" evidence="1">
    <location>
        <begin position="63"/>
        <end position="88"/>
    </location>
</feature>
<dbReference type="Pfam" id="PF12173">
    <property type="entry name" value="BacteriocIIc_cy"/>
    <property type="match status" value="1"/>
</dbReference>
<dbReference type="eggNOG" id="ENOG5030BJX">
    <property type="taxonomic scope" value="Bacteria"/>
</dbReference>
<proteinExistence type="predicted"/>
<evidence type="ECO:0000256" key="1">
    <source>
        <dbReference type="SAM" id="Phobius"/>
    </source>
</evidence>
<keyword evidence="1" id="KW-1133">Transmembrane helix</keyword>
<comment type="caution">
    <text evidence="2">The sequence shown here is derived from an EMBL/GenBank/DDBJ whole genome shotgun (WGS) entry which is preliminary data.</text>
</comment>
<evidence type="ECO:0000313" key="3">
    <source>
        <dbReference type="Proteomes" id="UP000051248"/>
    </source>
</evidence>
<gene>
    <name evidence="2" type="ORF">FD03_GL001828</name>
</gene>
<keyword evidence="3" id="KW-1185">Reference proteome</keyword>
<feature type="transmembrane region" description="Helical" evidence="1">
    <location>
        <begin position="20"/>
        <end position="43"/>
    </location>
</feature>
<evidence type="ECO:0000313" key="2">
    <source>
        <dbReference type="EMBL" id="KRK80408.1"/>
    </source>
</evidence>
<name>A0A0R1KAP1_9LACO</name>
<dbReference type="PATRIC" id="fig|1423775.4.peg.1865"/>
<dbReference type="Proteomes" id="UP000051248">
    <property type="component" value="Unassembled WGS sequence"/>
</dbReference>
<organism evidence="2 3">
    <name type="scientific">Companilactobacillus nodensis DSM 19682 = JCM 14932 = NBRC 107160</name>
    <dbReference type="NCBI Taxonomy" id="1423775"/>
    <lineage>
        <taxon>Bacteria</taxon>
        <taxon>Bacillati</taxon>
        <taxon>Bacillota</taxon>
        <taxon>Bacilli</taxon>
        <taxon>Lactobacillales</taxon>
        <taxon>Lactobacillaceae</taxon>
        <taxon>Companilactobacillus</taxon>
    </lineage>
</organism>
<keyword evidence="1" id="KW-0472">Membrane</keyword>
<dbReference type="InterPro" id="IPR020970">
    <property type="entry name" value="Bacteriocin_IIc"/>
</dbReference>
<dbReference type="RefSeq" id="WP_025025364.1">
    <property type="nucleotide sequence ID" value="NZ_AZDZ01000003.1"/>
</dbReference>
<reference evidence="2 3" key="1">
    <citation type="journal article" date="2015" name="Genome Announc.">
        <title>Expanding the biotechnology potential of lactobacilli through comparative genomics of 213 strains and associated genera.</title>
        <authorList>
            <person name="Sun Z."/>
            <person name="Harris H.M."/>
            <person name="McCann A."/>
            <person name="Guo C."/>
            <person name="Argimon S."/>
            <person name="Zhang W."/>
            <person name="Yang X."/>
            <person name="Jeffery I.B."/>
            <person name="Cooney J.C."/>
            <person name="Kagawa T.F."/>
            <person name="Liu W."/>
            <person name="Song Y."/>
            <person name="Salvetti E."/>
            <person name="Wrobel A."/>
            <person name="Rasinkangas P."/>
            <person name="Parkhill J."/>
            <person name="Rea M.C."/>
            <person name="O'Sullivan O."/>
            <person name="Ritari J."/>
            <person name="Douillard F.P."/>
            <person name="Paul Ross R."/>
            <person name="Yang R."/>
            <person name="Briner A.E."/>
            <person name="Felis G.E."/>
            <person name="de Vos W.M."/>
            <person name="Barrangou R."/>
            <person name="Klaenhammer T.R."/>
            <person name="Caufield P.W."/>
            <person name="Cui Y."/>
            <person name="Zhang H."/>
            <person name="O'Toole P.W."/>
        </authorList>
    </citation>
    <scope>NUCLEOTIDE SEQUENCE [LARGE SCALE GENOMIC DNA]</scope>
    <source>
        <strain evidence="2 3">DSM 19682</strain>
    </source>
</reference>
<dbReference type="EMBL" id="AZDZ01000003">
    <property type="protein sequence ID" value="KRK80408.1"/>
    <property type="molecule type" value="Genomic_DNA"/>
</dbReference>
<dbReference type="AlphaFoldDB" id="A0A0R1KAP1"/>
<sequence>MKNNLSVKYVLNKYEIATIVSFVLLGLMLTTVHVIWIAGLFGIHLDNSLESKLVSGILNGGSAAGVFAAMLGITLPAWAAAAATAMGATAA</sequence>
<protein>
    <submittedName>
        <fullName evidence="2">Uncharacterized protein</fullName>
    </submittedName>
</protein>
<accession>A0A0R1KAP1</accession>